<evidence type="ECO:0000313" key="2">
    <source>
        <dbReference type="Proteomes" id="UP000199361"/>
    </source>
</evidence>
<dbReference type="EMBL" id="FOHX01000019">
    <property type="protein sequence ID" value="SEU41754.1"/>
    <property type="molecule type" value="Genomic_DNA"/>
</dbReference>
<gene>
    <name evidence="1" type="ORF">SAMN05421811_119127</name>
</gene>
<organism evidence="1 2">
    <name type="scientific">Nonomuraea wenchangensis</name>
    <dbReference type="NCBI Taxonomy" id="568860"/>
    <lineage>
        <taxon>Bacteria</taxon>
        <taxon>Bacillati</taxon>
        <taxon>Actinomycetota</taxon>
        <taxon>Actinomycetes</taxon>
        <taxon>Streptosporangiales</taxon>
        <taxon>Streptosporangiaceae</taxon>
        <taxon>Nonomuraea</taxon>
    </lineage>
</organism>
<reference evidence="1 2" key="1">
    <citation type="submission" date="2016-10" db="EMBL/GenBank/DDBJ databases">
        <authorList>
            <person name="de Groot N.N."/>
        </authorList>
    </citation>
    <scope>NUCLEOTIDE SEQUENCE [LARGE SCALE GENOMIC DNA]</scope>
    <source>
        <strain evidence="1 2">CGMCC 4.5598</strain>
    </source>
</reference>
<dbReference type="SUPFAM" id="SSF53649">
    <property type="entry name" value="Alkaline phosphatase-like"/>
    <property type="match status" value="1"/>
</dbReference>
<accession>A0A1I0LP79</accession>
<name>A0A1I0LP79_9ACTN</name>
<dbReference type="AlphaFoldDB" id="A0A1I0LP79"/>
<dbReference type="GO" id="GO:0016787">
    <property type="term" value="F:hydrolase activity"/>
    <property type="evidence" value="ECO:0007669"/>
    <property type="project" value="UniProtKB-ARBA"/>
</dbReference>
<protein>
    <submittedName>
        <fullName evidence="1">Type I phosphodiesterase / nucleotide pyrophosphatase</fullName>
    </submittedName>
</protein>
<dbReference type="PANTHER" id="PTHR10151">
    <property type="entry name" value="ECTONUCLEOTIDE PYROPHOSPHATASE/PHOSPHODIESTERASE"/>
    <property type="match status" value="1"/>
</dbReference>
<evidence type="ECO:0000313" key="1">
    <source>
        <dbReference type="EMBL" id="SEU41754.1"/>
    </source>
</evidence>
<dbReference type="PANTHER" id="PTHR10151:SF120">
    <property type="entry name" value="BIS(5'-ADENOSYL)-TRIPHOSPHATASE"/>
    <property type="match status" value="1"/>
</dbReference>
<dbReference type="InterPro" id="IPR002591">
    <property type="entry name" value="Phosphodiest/P_Trfase"/>
</dbReference>
<dbReference type="InterPro" id="IPR017850">
    <property type="entry name" value="Alkaline_phosphatase_core_sf"/>
</dbReference>
<keyword evidence="2" id="KW-1185">Reference proteome</keyword>
<dbReference type="Proteomes" id="UP000199361">
    <property type="component" value="Unassembled WGS sequence"/>
</dbReference>
<dbReference type="Pfam" id="PF01663">
    <property type="entry name" value="Phosphodiest"/>
    <property type="match status" value="1"/>
</dbReference>
<sequence length="374" mass="39919">MLLPGYGGGSLADLPGALLAALGVPEPARPENARLTLAPADSVCLFLVDGLGADLLRAHPEAAPFLSSLTARTLTAGFPATTVTSLCSLGTGMTPGEHGMLGLTLAVPGTGHLFNCLRWSLPGGQSMDPEQWQPAKTVYQRAAEAGVRPSYVAPAEFENTGLTRAVYRGVRYLAADTVDDRIARVHEALREPHAHVTVYYGDLDAAGHMTGWGSDEWLHQLAVVDDMAARLAEGLPSGSALYVTADHGMVNATEKVDAEQVPELMEGVALLGGEARARHVYTEPGAARHVLEAWAETFHGKAWVVSRQEAVDSGWFGPRVREEWLERIGDVVAVPYDGLAIIAPSRHRIEALFTGYHGSMTAAEQNVPLLEVRP</sequence>
<dbReference type="STRING" id="568860.SAMN05421811_119127"/>
<dbReference type="Gene3D" id="3.40.720.10">
    <property type="entry name" value="Alkaline Phosphatase, subunit A"/>
    <property type="match status" value="1"/>
</dbReference>
<dbReference type="RefSeq" id="WP_177241119.1">
    <property type="nucleotide sequence ID" value="NZ_FOHX01000019.1"/>
</dbReference>
<proteinExistence type="predicted"/>